<gene>
    <name evidence="2" type="ORF">PLEPLA_LOCUS192</name>
</gene>
<keyword evidence="3" id="KW-1185">Reference proteome</keyword>
<name>A0A9N7Y028_PLEPL</name>
<accession>A0A9N7Y028</accession>
<evidence type="ECO:0000313" key="3">
    <source>
        <dbReference type="Proteomes" id="UP001153269"/>
    </source>
</evidence>
<proteinExistence type="predicted"/>
<sequence>MFNQRSRSGKTPLSAFSERLHAPTLIPGEKITLPGASSKRSASWKNHCHRLTASKRLQSCRVSTQPETCGPVRTRTPSRSCDDTATGILEPEEEECFRQEPGVVSTFPVTLPRREKIPAAAGKAGRR</sequence>
<evidence type="ECO:0000256" key="1">
    <source>
        <dbReference type="SAM" id="MobiDB-lite"/>
    </source>
</evidence>
<evidence type="ECO:0000313" key="2">
    <source>
        <dbReference type="EMBL" id="CAB1412500.1"/>
    </source>
</evidence>
<dbReference type="AlphaFoldDB" id="A0A9N7Y028"/>
<reference evidence="2" key="1">
    <citation type="submission" date="2020-03" db="EMBL/GenBank/DDBJ databases">
        <authorList>
            <person name="Weist P."/>
        </authorList>
    </citation>
    <scope>NUCLEOTIDE SEQUENCE</scope>
</reference>
<dbReference type="EMBL" id="CADEAL010000003">
    <property type="protein sequence ID" value="CAB1412500.1"/>
    <property type="molecule type" value="Genomic_DNA"/>
</dbReference>
<comment type="caution">
    <text evidence="2">The sequence shown here is derived from an EMBL/GenBank/DDBJ whole genome shotgun (WGS) entry which is preliminary data.</text>
</comment>
<protein>
    <submittedName>
        <fullName evidence="2">Uncharacterized protein</fullName>
    </submittedName>
</protein>
<feature type="compositionally biased region" description="Polar residues" evidence="1">
    <location>
        <begin position="1"/>
        <end position="11"/>
    </location>
</feature>
<dbReference type="Proteomes" id="UP001153269">
    <property type="component" value="Unassembled WGS sequence"/>
</dbReference>
<organism evidence="2 3">
    <name type="scientific">Pleuronectes platessa</name>
    <name type="common">European plaice</name>
    <dbReference type="NCBI Taxonomy" id="8262"/>
    <lineage>
        <taxon>Eukaryota</taxon>
        <taxon>Metazoa</taxon>
        <taxon>Chordata</taxon>
        <taxon>Craniata</taxon>
        <taxon>Vertebrata</taxon>
        <taxon>Euteleostomi</taxon>
        <taxon>Actinopterygii</taxon>
        <taxon>Neopterygii</taxon>
        <taxon>Teleostei</taxon>
        <taxon>Neoteleostei</taxon>
        <taxon>Acanthomorphata</taxon>
        <taxon>Carangaria</taxon>
        <taxon>Pleuronectiformes</taxon>
        <taxon>Pleuronectoidei</taxon>
        <taxon>Pleuronectidae</taxon>
        <taxon>Pleuronectes</taxon>
    </lineage>
</organism>
<feature type="region of interest" description="Disordered" evidence="1">
    <location>
        <begin position="65"/>
        <end position="85"/>
    </location>
</feature>
<feature type="region of interest" description="Disordered" evidence="1">
    <location>
        <begin position="1"/>
        <end position="44"/>
    </location>
</feature>